<sequence length="40" mass="4381">MEKQVASSSSLRASGKTREELAQTLPQNAITSKDYAKQAR</sequence>
<organism evidence="2 3">
    <name type="scientific">Croceifilum oryzae</name>
    <dbReference type="NCBI Taxonomy" id="1553429"/>
    <lineage>
        <taxon>Bacteria</taxon>
        <taxon>Bacillati</taxon>
        <taxon>Bacillota</taxon>
        <taxon>Bacilli</taxon>
        <taxon>Bacillales</taxon>
        <taxon>Thermoactinomycetaceae</taxon>
        <taxon>Croceifilum</taxon>
    </lineage>
</organism>
<dbReference type="RefSeq" id="WP_307252649.1">
    <property type="nucleotide sequence ID" value="NZ_JAUSUV010000006.1"/>
</dbReference>
<accession>A0AAJ1TEP3</accession>
<evidence type="ECO:0000256" key="1">
    <source>
        <dbReference type="SAM" id="MobiDB-lite"/>
    </source>
</evidence>
<dbReference type="EMBL" id="JAUSUV010000006">
    <property type="protein sequence ID" value="MDQ0417545.1"/>
    <property type="molecule type" value="Genomic_DNA"/>
</dbReference>
<comment type="caution">
    <text evidence="2">The sequence shown here is derived from an EMBL/GenBank/DDBJ whole genome shotgun (WGS) entry which is preliminary data.</text>
</comment>
<keyword evidence="3" id="KW-1185">Reference proteome</keyword>
<gene>
    <name evidence="2" type="ORF">J2Z48_001718</name>
</gene>
<feature type="region of interest" description="Disordered" evidence="1">
    <location>
        <begin position="1"/>
        <end position="40"/>
    </location>
</feature>
<dbReference type="Proteomes" id="UP001238450">
    <property type="component" value="Unassembled WGS sequence"/>
</dbReference>
<proteinExistence type="predicted"/>
<evidence type="ECO:0000313" key="3">
    <source>
        <dbReference type="Proteomes" id="UP001238450"/>
    </source>
</evidence>
<evidence type="ECO:0000313" key="2">
    <source>
        <dbReference type="EMBL" id="MDQ0417545.1"/>
    </source>
</evidence>
<protein>
    <submittedName>
        <fullName evidence="2">Uncharacterized protein</fullName>
    </submittedName>
</protein>
<dbReference type="AlphaFoldDB" id="A0AAJ1TEP3"/>
<reference evidence="2 3" key="1">
    <citation type="submission" date="2023-07" db="EMBL/GenBank/DDBJ databases">
        <title>Genomic Encyclopedia of Type Strains, Phase IV (KMG-IV): sequencing the most valuable type-strain genomes for metagenomic binning, comparative biology and taxonomic classification.</title>
        <authorList>
            <person name="Goeker M."/>
        </authorList>
    </citation>
    <scope>NUCLEOTIDE SEQUENCE [LARGE SCALE GENOMIC DNA]</scope>
    <source>
        <strain evidence="2 3">DSM 46876</strain>
    </source>
</reference>
<feature type="compositionally biased region" description="Polar residues" evidence="1">
    <location>
        <begin position="1"/>
        <end position="12"/>
    </location>
</feature>
<name>A0AAJ1TEP3_9BACL</name>